<name>A0A3D9RPP4_9FLAO</name>
<gene>
    <name evidence="1" type="ORF">BX611_3007</name>
</gene>
<evidence type="ECO:0000313" key="2">
    <source>
        <dbReference type="Proteomes" id="UP000256429"/>
    </source>
</evidence>
<reference evidence="1 2" key="1">
    <citation type="submission" date="2018-08" db="EMBL/GenBank/DDBJ databases">
        <title>Genomic Encyclopedia of Type Strains, Phase III (KMG-III): the genomes of soil and plant-associated and newly described type strains.</title>
        <authorList>
            <person name="Whitman W."/>
        </authorList>
    </citation>
    <scope>NUCLEOTIDE SEQUENCE [LARGE SCALE GENOMIC DNA]</scope>
    <source>
        <strain evidence="1 2">325-5</strain>
    </source>
</reference>
<proteinExistence type="predicted"/>
<keyword evidence="2" id="KW-1185">Reference proteome</keyword>
<evidence type="ECO:0000313" key="1">
    <source>
        <dbReference type="EMBL" id="REE78870.1"/>
    </source>
</evidence>
<dbReference type="AlphaFoldDB" id="A0A3D9RPP4"/>
<sequence length="36" mass="4359">METIFILRFSIVLQATCYMQTKSTVYRINIPDKRMF</sequence>
<dbReference type="Proteomes" id="UP000256429">
    <property type="component" value="Unassembled WGS sequence"/>
</dbReference>
<organism evidence="1 2">
    <name type="scientific">Lutibacter oceani</name>
    <dbReference type="NCBI Taxonomy" id="1853311"/>
    <lineage>
        <taxon>Bacteria</taxon>
        <taxon>Pseudomonadati</taxon>
        <taxon>Bacteroidota</taxon>
        <taxon>Flavobacteriia</taxon>
        <taxon>Flavobacteriales</taxon>
        <taxon>Flavobacteriaceae</taxon>
        <taxon>Lutibacter</taxon>
    </lineage>
</organism>
<accession>A0A3D9RPP4</accession>
<comment type="caution">
    <text evidence="1">The sequence shown here is derived from an EMBL/GenBank/DDBJ whole genome shotgun (WGS) entry which is preliminary data.</text>
</comment>
<protein>
    <submittedName>
        <fullName evidence="1">Uncharacterized protein</fullName>
    </submittedName>
</protein>
<dbReference type="EMBL" id="QTTQ01000013">
    <property type="protein sequence ID" value="REE78870.1"/>
    <property type="molecule type" value="Genomic_DNA"/>
</dbReference>